<evidence type="ECO:0000313" key="6">
    <source>
        <dbReference type="Proteomes" id="UP000250266"/>
    </source>
</evidence>
<dbReference type="GO" id="GO:0005789">
    <property type="term" value="C:endoplasmic reticulum membrane"/>
    <property type="evidence" value="ECO:0007669"/>
    <property type="project" value="TreeGrafter"/>
</dbReference>
<feature type="domain" description="Rab-GAP TBC" evidence="4">
    <location>
        <begin position="71"/>
        <end position="255"/>
    </location>
</feature>
<keyword evidence="3" id="KW-0472">Membrane</keyword>
<protein>
    <recommendedName>
        <fullName evidence="4">Rab-GAP TBC domain-containing protein</fullName>
    </recommendedName>
</protein>
<evidence type="ECO:0000313" key="5">
    <source>
        <dbReference type="EMBL" id="OCK86066.1"/>
    </source>
</evidence>
<name>A0A8E2ELL9_9PEZI</name>
<dbReference type="EMBL" id="KV744809">
    <property type="protein sequence ID" value="OCK86066.1"/>
    <property type="molecule type" value="Genomic_DNA"/>
</dbReference>
<feature type="region of interest" description="Disordered" evidence="2">
    <location>
        <begin position="1"/>
        <end position="30"/>
    </location>
</feature>
<gene>
    <name evidence="5" type="ORF">K432DRAFT_377030</name>
</gene>
<evidence type="ECO:0000259" key="4">
    <source>
        <dbReference type="PROSITE" id="PS50086"/>
    </source>
</evidence>
<dbReference type="SMART" id="SM00164">
    <property type="entry name" value="TBC"/>
    <property type="match status" value="1"/>
</dbReference>
<evidence type="ECO:0000256" key="1">
    <source>
        <dbReference type="ARBA" id="ARBA00022468"/>
    </source>
</evidence>
<dbReference type="PANTHER" id="PTHR20913">
    <property type="entry name" value="TBC1 DOMAIN FAMILY MEMBER 20/GTPASE"/>
    <property type="match status" value="1"/>
</dbReference>
<dbReference type="AlphaFoldDB" id="A0A8E2ELL9"/>
<dbReference type="FunFam" id="1.10.8.1310:FF:000001">
    <property type="entry name" value="TBC1 domain family, member 20"/>
    <property type="match status" value="1"/>
</dbReference>
<keyword evidence="3" id="KW-0812">Transmembrane</keyword>
<proteinExistence type="predicted"/>
<dbReference type="Gene3D" id="1.10.8.1310">
    <property type="match status" value="1"/>
</dbReference>
<dbReference type="Proteomes" id="UP000250266">
    <property type="component" value="Unassembled WGS sequence"/>
</dbReference>
<sequence>MDRPQSLPEAPNPPASPGDGDEKRETASTTAAAIERPLSPAATHKVMQIVQACRNKDLDSLVALATSSYGLVDDELRRAAWPILLGSNNGTCDNQICWKSLPLHRDEDQVKLDVHRSFVYYPNNESDKQIGRRKEELSDVITEVLRRHPSLCYFQGYHDIVQVLLLVLGADNAPPAVIRLSLLRIRDFMLPSLDVAISHLHLLHPILDTVDAPLRRHLSQTQPFFALAATLTLYAHDIQEYGDIARLFDFFLAREAVIPVYFFAVVVLARRDELLEIPPDEPEMLHSVLCKLPKPLDLELLISQTTILFTSHPPESLPHRAWRRISSNSVLKTTRDPLEVSKQTIQDGETFLRKQEVEMRRTKAIQNVTKLVKRQMWIYRRPASVLGLAVSVGFLAWWMNKHGTVNARNTSAGTLAESIRRIISIFT</sequence>
<accession>A0A8E2ELL9</accession>
<dbReference type="InterPro" id="IPR035969">
    <property type="entry name" value="Rab-GAP_TBC_sf"/>
</dbReference>
<keyword evidence="3" id="KW-1133">Transmembrane helix</keyword>
<dbReference type="OrthoDB" id="206700at2759"/>
<keyword evidence="1" id="KW-0343">GTPase activation</keyword>
<evidence type="ECO:0000256" key="2">
    <source>
        <dbReference type="SAM" id="MobiDB-lite"/>
    </source>
</evidence>
<dbReference type="InterPro" id="IPR000195">
    <property type="entry name" value="Rab-GAP-TBC_dom"/>
</dbReference>
<evidence type="ECO:0000256" key="3">
    <source>
        <dbReference type="SAM" id="Phobius"/>
    </source>
</evidence>
<dbReference type="Pfam" id="PF00566">
    <property type="entry name" value="RabGAP-TBC"/>
    <property type="match status" value="1"/>
</dbReference>
<dbReference type="PANTHER" id="PTHR20913:SF7">
    <property type="entry name" value="RE60063P"/>
    <property type="match status" value="1"/>
</dbReference>
<dbReference type="SUPFAM" id="SSF47923">
    <property type="entry name" value="Ypt/Rab-GAP domain of gyp1p"/>
    <property type="match status" value="1"/>
</dbReference>
<feature type="transmembrane region" description="Helical" evidence="3">
    <location>
        <begin position="383"/>
        <end position="399"/>
    </location>
</feature>
<keyword evidence="6" id="KW-1185">Reference proteome</keyword>
<reference evidence="5 6" key="1">
    <citation type="journal article" date="2016" name="Nat. Commun.">
        <title>Ectomycorrhizal ecology is imprinted in the genome of the dominant symbiotic fungus Cenococcum geophilum.</title>
        <authorList>
            <consortium name="DOE Joint Genome Institute"/>
            <person name="Peter M."/>
            <person name="Kohler A."/>
            <person name="Ohm R.A."/>
            <person name="Kuo A."/>
            <person name="Krutzmann J."/>
            <person name="Morin E."/>
            <person name="Arend M."/>
            <person name="Barry K.W."/>
            <person name="Binder M."/>
            <person name="Choi C."/>
            <person name="Clum A."/>
            <person name="Copeland A."/>
            <person name="Grisel N."/>
            <person name="Haridas S."/>
            <person name="Kipfer T."/>
            <person name="LaButti K."/>
            <person name="Lindquist E."/>
            <person name="Lipzen A."/>
            <person name="Maire R."/>
            <person name="Meier B."/>
            <person name="Mihaltcheva S."/>
            <person name="Molinier V."/>
            <person name="Murat C."/>
            <person name="Poggeler S."/>
            <person name="Quandt C.A."/>
            <person name="Sperisen C."/>
            <person name="Tritt A."/>
            <person name="Tisserant E."/>
            <person name="Crous P.W."/>
            <person name="Henrissat B."/>
            <person name="Nehls U."/>
            <person name="Egli S."/>
            <person name="Spatafora J.W."/>
            <person name="Grigoriev I.V."/>
            <person name="Martin F.M."/>
        </authorList>
    </citation>
    <scope>NUCLEOTIDE SEQUENCE [LARGE SCALE GENOMIC DNA]</scope>
    <source>
        <strain evidence="5 6">CBS 459.81</strain>
    </source>
</reference>
<dbReference type="PROSITE" id="PS50086">
    <property type="entry name" value="TBC_RABGAP"/>
    <property type="match status" value="1"/>
</dbReference>
<dbReference type="InterPro" id="IPR045913">
    <property type="entry name" value="TBC20/Gyp8-like"/>
</dbReference>
<dbReference type="FunFam" id="1.10.472.80:FF:000060">
    <property type="entry name" value="TBC domain protein, putative"/>
    <property type="match status" value="1"/>
</dbReference>
<dbReference type="GO" id="GO:0005096">
    <property type="term" value="F:GTPase activator activity"/>
    <property type="evidence" value="ECO:0007669"/>
    <property type="project" value="UniProtKB-KW"/>
</dbReference>
<dbReference type="Gene3D" id="1.10.472.80">
    <property type="entry name" value="Ypt/Rab-GAP domain of gyp1p, domain 3"/>
    <property type="match status" value="1"/>
</dbReference>
<organism evidence="5 6">
    <name type="scientific">Lepidopterella palustris CBS 459.81</name>
    <dbReference type="NCBI Taxonomy" id="1314670"/>
    <lineage>
        <taxon>Eukaryota</taxon>
        <taxon>Fungi</taxon>
        <taxon>Dikarya</taxon>
        <taxon>Ascomycota</taxon>
        <taxon>Pezizomycotina</taxon>
        <taxon>Dothideomycetes</taxon>
        <taxon>Pleosporomycetidae</taxon>
        <taxon>Mytilinidiales</taxon>
        <taxon>Argynnaceae</taxon>
        <taxon>Lepidopterella</taxon>
    </lineage>
</organism>
<dbReference type="GO" id="GO:0006888">
    <property type="term" value="P:endoplasmic reticulum to Golgi vesicle-mediated transport"/>
    <property type="evidence" value="ECO:0007669"/>
    <property type="project" value="TreeGrafter"/>
</dbReference>